<evidence type="ECO:0000256" key="2">
    <source>
        <dbReference type="ARBA" id="ARBA00022475"/>
    </source>
</evidence>
<dbReference type="PANTHER" id="PTHR36115:SF6">
    <property type="entry name" value="PROLINE-RICH ANTIGEN HOMOLOG"/>
    <property type="match status" value="1"/>
</dbReference>
<dbReference type="Proteomes" id="UP001596087">
    <property type="component" value="Unassembled WGS sequence"/>
</dbReference>
<keyword evidence="4 7" id="KW-0812">Transmembrane</keyword>
<sequence length="309" mass="32217">MTGPTAPPDRRFHAFVVDRAVAWPLEALAVLAGWRLWTGGSPAVGVTVAVVGVLAVVGAFAALLGVRGSSPGRALLDVRVVGADHGAPIGVAAALRRSVVLGLATVPTLGLGAASLAWTALADGSGRRRGWHDLRAGSVVVDVRPQPDVVEEAVEAPQPIVNLTALRLVPVEGRRRADRVEPPLQPAEPARPVDLRRAAPRWRVTADSGESVVVDGPTLVGRRPEPRPGEDVRHLVALPSHDMSLSKTHAALHVAADGVLVALDRGSTNGTVLVRGGVTRELPVGRPTTLLAGDRVRLGDRLLTVSVDD</sequence>
<proteinExistence type="predicted"/>
<gene>
    <name evidence="9" type="ORF">ACFPGP_04090</name>
</gene>
<evidence type="ECO:0000256" key="7">
    <source>
        <dbReference type="SAM" id="Phobius"/>
    </source>
</evidence>
<dbReference type="EMBL" id="JBHSKD010000004">
    <property type="protein sequence ID" value="MFC5175840.1"/>
    <property type="molecule type" value="Genomic_DNA"/>
</dbReference>
<comment type="subcellular location">
    <subcellularLocation>
        <location evidence="1">Cell membrane</location>
        <topology evidence="1">Multi-pass membrane protein</topology>
    </subcellularLocation>
</comment>
<evidence type="ECO:0000259" key="8">
    <source>
        <dbReference type="PROSITE" id="PS50006"/>
    </source>
</evidence>
<dbReference type="Pfam" id="PF06271">
    <property type="entry name" value="RDD"/>
    <property type="match status" value="1"/>
</dbReference>
<evidence type="ECO:0000256" key="6">
    <source>
        <dbReference type="ARBA" id="ARBA00023136"/>
    </source>
</evidence>
<evidence type="ECO:0000313" key="10">
    <source>
        <dbReference type="Proteomes" id="UP001596087"/>
    </source>
</evidence>
<name>A0ABW0BF04_9ACTN</name>
<protein>
    <submittedName>
        <fullName evidence="9">RDD family protein</fullName>
    </submittedName>
</protein>
<dbReference type="PROSITE" id="PS50006">
    <property type="entry name" value="FHA_DOMAIN"/>
    <property type="match status" value="1"/>
</dbReference>
<feature type="domain" description="FHA" evidence="8">
    <location>
        <begin position="218"/>
        <end position="273"/>
    </location>
</feature>
<accession>A0ABW0BF04</accession>
<evidence type="ECO:0000313" key="9">
    <source>
        <dbReference type="EMBL" id="MFC5175840.1"/>
    </source>
</evidence>
<reference evidence="10" key="1">
    <citation type="journal article" date="2019" name="Int. J. Syst. Evol. Microbiol.">
        <title>The Global Catalogue of Microorganisms (GCM) 10K type strain sequencing project: providing services to taxonomists for standard genome sequencing and annotation.</title>
        <authorList>
            <consortium name="The Broad Institute Genomics Platform"/>
            <consortium name="The Broad Institute Genome Sequencing Center for Infectious Disease"/>
            <person name="Wu L."/>
            <person name="Ma J."/>
        </authorList>
    </citation>
    <scope>NUCLEOTIDE SEQUENCE [LARGE SCALE GENOMIC DNA]</scope>
    <source>
        <strain evidence="10">DFY41</strain>
    </source>
</reference>
<evidence type="ECO:0000256" key="3">
    <source>
        <dbReference type="ARBA" id="ARBA00022553"/>
    </source>
</evidence>
<dbReference type="Gene3D" id="2.60.200.20">
    <property type="match status" value="1"/>
</dbReference>
<keyword evidence="5 7" id="KW-1133">Transmembrane helix</keyword>
<feature type="transmembrane region" description="Helical" evidence="7">
    <location>
        <begin position="43"/>
        <end position="66"/>
    </location>
</feature>
<dbReference type="InterPro" id="IPR010432">
    <property type="entry name" value="RDD"/>
</dbReference>
<keyword evidence="10" id="KW-1185">Reference proteome</keyword>
<dbReference type="SUPFAM" id="SSF49879">
    <property type="entry name" value="SMAD/FHA domain"/>
    <property type="match status" value="1"/>
</dbReference>
<dbReference type="RefSeq" id="WP_378587246.1">
    <property type="nucleotide sequence ID" value="NZ_JBHSKD010000004.1"/>
</dbReference>
<dbReference type="PANTHER" id="PTHR36115">
    <property type="entry name" value="PROLINE-RICH ANTIGEN HOMOLOG-RELATED"/>
    <property type="match status" value="1"/>
</dbReference>
<dbReference type="CDD" id="cd00060">
    <property type="entry name" value="FHA"/>
    <property type="match status" value="1"/>
</dbReference>
<organism evidence="9 10">
    <name type="scientific">Nocardioides taihuensis</name>
    <dbReference type="NCBI Taxonomy" id="1835606"/>
    <lineage>
        <taxon>Bacteria</taxon>
        <taxon>Bacillati</taxon>
        <taxon>Actinomycetota</taxon>
        <taxon>Actinomycetes</taxon>
        <taxon>Propionibacteriales</taxon>
        <taxon>Nocardioidaceae</taxon>
        <taxon>Nocardioides</taxon>
    </lineage>
</organism>
<dbReference type="InterPro" id="IPR008984">
    <property type="entry name" value="SMAD_FHA_dom_sf"/>
</dbReference>
<evidence type="ECO:0000256" key="5">
    <source>
        <dbReference type="ARBA" id="ARBA00022989"/>
    </source>
</evidence>
<keyword evidence="2" id="KW-1003">Cell membrane</keyword>
<evidence type="ECO:0000256" key="1">
    <source>
        <dbReference type="ARBA" id="ARBA00004651"/>
    </source>
</evidence>
<keyword evidence="6 7" id="KW-0472">Membrane</keyword>
<keyword evidence="3" id="KW-0597">Phosphoprotein</keyword>
<dbReference type="Pfam" id="PF00498">
    <property type="entry name" value="FHA"/>
    <property type="match status" value="1"/>
</dbReference>
<dbReference type="InterPro" id="IPR051791">
    <property type="entry name" value="Pra-immunoreactive"/>
</dbReference>
<feature type="transmembrane region" description="Helical" evidence="7">
    <location>
        <begin position="20"/>
        <end position="37"/>
    </location>
</feature>
<comment type="caution">
    <text evidence="9">The sequence shown here is derived from an EMBL/GenBank/DDBJ whole genome shotgun (WGS) entry which is preliminary data.</text>
</comment>
<dbReference type="InterPro" id="IPR000253">
    <property type="entry name" value="FHA_dom"/>
</dbReference>
<evidence type="ECO:0000256" key="4">
    <source>
        <dbReference type="ARBA" id="ARBA00022692"/>
    </source>
</evidence>